<dbReference type="EMBL" id="OX596087">
    <property type="protein sequence ID" value="CAI9706278.1"/>
    <property type="molecule type" value="Genomic_DNA"/>
</dbReference>
<dbReference type="Proteomes" id="UP001162501">
    <property type="component" value="Chromosome 3"/>
</dbReference>
<name>A0ACB0F1A4_RANTA</name>
<organism evidence="1 2">
    <name type="scientific">Rangifer tarandus platyrhynchus</name>
    <name type="common">Svalbard reindeer</name>
    <dbReference type="NCBI Taxonomy" id="3082113"/>
    <lineage>
        <taxon>Eukaryota</taxon>
        <taxon>Metazoa</taxon>
        <taxon>Chordata</taxon>
        <taxon>Craniata</taxon>
        <taxon>Vertebrata</taxon>
        <taxon>Euteleostomi</taxon>
        <taxon>Mammalia</taxon>
        <taxon>Eutheria</taxon>
        <taxon>Laurasiatheria</taxon>
        <taxon>Artiodactyla</taxon>
        <taxon>Ruminantia</taxon>
        <taxon>Pecora</taxon>
        <taxon>Cervidae</taxon>
        <taxon>Odocoileinae</taxon>
        <taxon>Rangifer</taxon>
    </lineage>
</organism>
<evidence type="ECO:0000313" key="2">
    <source>
        <dbReference type="Proteomes" id="UP001162501"/>
    </source>
</evidence>
<sequence length="113" mass="10959">MLATSGVEGGAGGSRCKPALRPPKYTAPRARGRMPTSNAAADRTPARPGSAVAAAGSAAWALGSRPSPASHPGRQRRTLPVGSLTCFRGAGLSVVGDLGPAGGVVGSEAAGGQ</sequence>
<gene>
    <name evidence="1" type="ORF">MRATA1EN3_LOCUS17491</name>
</gene>
<accession>A0ACB0F1A4</accession>
<proteinExistence type="predicted"/>
<reference evidence="1" key="1">
    <citation type="submission" date="2023-05" db="EMBL/GenBank/DDBJ databases">
        <authorList>
            <consortium name="ELIXIR-Norway"/>
        </authorList>
    </citation>
    <scope>NUCLEOTIDE SEQUENCE</scope>
</reference>
<evidence type="ECO:0000313" key="1">
    <source>
        <dbReference type="EMBL" id="CAI9706278.1"/>
    </source>
</evidence>
<protein>
    <submittedName>
        <fullName evidence="1">Uncharacterized protein</fullName>
    </submittedName>
</protein>